<protein>
    <submittedName>
        <fullName evidence="2">Uncharacterized protein</fullName>
    </submittedName>
</protein>
<accession>A0AAU6U084</accession>
<proteinExistence type="predicted"/>
<evidence type="ECO:0000313" key="2">
    <source>
        <dbReference type="EMBL" id="XAG67590.1"/>
    </source>
</evidence>
<reference evidence="2" key="1">
    <citation type="submission" date="2022-03" db="EMBL/GenBank/DDBJ databases">
        <title>Sea Food Isolates.</title>
        <authorList>
            <person name="Li c."/>
        </authorList>
    </citation>
    <scope>NUCLEOTIDE SEQUENCE</scope>
    <source>
        <strain evidence="2">19CA06SA08-2</strain>
    </source>
</reference>
<keyword evidence="1" id="KW-0472">Membrane</keyword>
<dbReference type="EMBL" id="CP095353">
    <property type="protein sequence ID" value="XAG67590.1"/>
    <property type="molecule type" value="Genomic_DNA"/>
</dbReference>
<keyword evidence="1" id="KW-0812">Transmembrane</keyword>
<feature type="transmembrane region" description="Helical" evidence="1">
    <location>
        <begin position="30"/>
        <end position="50"/>
    </location>
</feature>
<name>A0AAU6U084_UNCXX</name>
<evidence type="ECO:0000256" key="1">
    <source>
        <dbReference type="SAM" id="Phobius"/>
    </source>
</evidence>
<gene>
    <name evidence="2" type="ORF">MRM75_13055</name>
</gene>
<organism evidence="2">
    <name type="scientific">bacterium 19CA06SA08-2</name>
    <dbReference type="NCBI Taxonomy" id="2920658"/>
    <lineage>
        <taxon>Bacteria</taxon>
    </lineage>
</organism>
<dbReference type="AlphaFoldDB" id="A0AAU6U084"/>
<keyword evidence="1" id="KW-1133">Transmembrane helix</keyword>
<sequence>MLYAHTVVATQVSDKPFMAKNVIKLAGAELMLLIVRDILFLPGCLFFRLWTKREVAPMVIQYLDEEER</sequence>